<sequence>MSDRNGGGGGNGGCKCLEIKWHRHGGGISVAVLARHCHIAVMLKWLVHSRSDEEKSREKSCKYALLGSLGAIVSHFEALKTDCSEGAADDL</sequence>
<dbReference type="AlphaFoldDB" id="A0A8J2M553"/>
<keyword evidence="2" id="KW-1185">Reference proteome</keyword>
<accession>A0A8J2M553</accession>
<dbReference type="Proteomes" id="UP000746747">
    <property type="component" value="Unassembled WGS sequence"/>
</dbReference>
<protein>
    <submittedName>
        <fullName evidence="1">Uncharacterized protein</fullName>
    </submittedName>
</protein>
<evidence type="ECO:0000313" key="2">
    <source>
        <dbReference type="Proteomes" id="UP000746747"/>
    </source>
</evidence>
<reference evidence="1" key="1">
    <citation type="submission" date="2021-09" db="EMBL/GenBank/DDBJ databases">
        <authorList>
            <consortium name="Pathogen Informatics"/>
        </authorList>
    </citation>
    <scope>NUCLEOTIDE SEQUENCE</scope>
</reference>
<comment type="caution">
    <text evidence="1">The sequence shown here is derived from an EMBL/GenBank/DDBJ whole genome shotgun (WGS) entry which is preliminary data.</text>
</comment>
<gene>
    <name evidence="1" type="ORF">CJOHNSTONI_LOCUS5590</name>
</gene>
<evidence type="ECO:0000313" key="1">
    <source>
        <dbReference type="EMBL" id="CAG9535582.1"/>
    </source>
</evidence>
<proteinExistence type="predicted"/>
<dbReference type="EMBL" id="CAKAEH010001387">
    <property type="protein sequence ID" value="CAG9535582.1"/>
    <property type="molecule type" value="Genomic_DNA"/>
</dbReference>
<organism evidence="1 2">
    <name type="scientific">Cercopithifilaria johnstoni</name>
    <dbReference type="NCBI Taxonomy" id="2874296"/>
    <lineage>
        <taxon>Eukaryota</taxon>
        <taxon>Metazoa</taxon>
        <taxon>Ecdysozoa</taxon>
        <taxon>Nematoda</taxon>
        <taxon>Chromadorea</taxon>
        <taxon>Rhabditida</taxon>
        <taxon>Spirurina</taxon>
        <taxon>Spiruromorpha</taxon>
        <taxon>Filarioidea</taxon>
        <taxon>Onchocercidae</taxon>
        <taxon>Cercopithifilaria</taxon>
    </lineage>
</organism>
<name>A0A8J2M553_9BILA</name>